<comment type="caution">
    <text evidence="1">The sequence shown here is derived from an EMBL/GenBank/DDBJ whole genome shotgun (WGS) entry which is preliminary data.</text>
</comment>
<evidence type="ECO:0000313" key="2">
    <source>
        <dbReference type="Proteomes" id="UP000821845"/>
    </source>
</evidence>
<gene>
    <name evidence="1" type="ORF">HPB50_006398</name>
</gene>
<protein>
    <submittedName>
        <fullName evidence="1">Uncharacterized protein</fullName>
    </submittedName>
</protein>
<dbReference type="Proteomes" id="UP000821845">
    <property type="component" value="Chromosome 4"/>
</dbReference>
<organism evidence="1 2">
    <name type="scientific">Hyalomma asiaticum</name>
    <name type="common">Tick</name>
    <dbReference type="NCBI Taxonomy" id="266040"/>
    <lineage>
        <taxon>Eukaryota</taxon>
        <taxon>Metazoa</taxon>
        <taxon>Ecdysozoa</taxon>
        <taxon>Arthropoda</taxon>
        <taxon>Chelicerata</taxon>
        <taxon>Arachnida</taxon>
        <taxon>Acari</taxon>
        <taxon>Parasitiformes</taxon>
        <taxon>Ixodida</taxon>
        <taxon>Ixodoidea</taxon>
        <taxon>Ixodidae</taxon>
        <taxon>Hyalomminae</taxon>
        <taxon>Hyalomma</taxon>
    </lineage>
</organism>
<evidence type="ECO:0000313" key="1">
    <source>
        <dbReference type="EMBL" id="KAH6932490.1"/>
    </source>
</evidence>
<reference evidence="1" key="1">
    <citation type="submission" date="2020-05" db="EMBL/GenBank/DDBJ databases">
        <title>Large-scale comparative analyses of tick genomes elucidate their genetic diversity and vector capacities.</title>
        <authorList>
            <person name="Jia N."/>
            <person name="Wang J."/>
            <person name="Shi W."/>
            <person name="Du L."/>
            <person name="Sun Y."/>
            <person name="Zhan W."/>
            <person name="Jiang J."/>
            <person name="Wang Q."/>
            <person name="Zhang B."/>
            <person name="Ji P."/>
            <person name="Sakyi L.B."/>
            <person name="Cui X."/>
            <person name="Yuan T."/>
            <person name="Jiang B."/>
            <person name="Yang W."/>
            <person name="Lam T.T.-Y."/>
            <person name="Chang Q."/>
            <person name="Ding S."/>
            <person name="Wang X."/>
            <person name="Zhu J."/>
            <person name="Ruan X."/>
            <person name="Zhao L."/>
            <person name="Wei J."/>
            <person name="Que T."/>
            <person name="Du C."/>
            <person name="Cheng J."/>
            <person name="Dai P."/>
            <person name="Han X."/>
            <person name="Huang E."/>
            <person name="Gao Y."/>
            <person name="Liu J."/>
            <person name="Shao H."/>
            <person name="Ye R."/>
            <person name="Li L."/>
            <person name="Wei W."/>
            <person name="Wang X."/>
            <person name="Wang C."/>
            <person name="Yang T."/>
            <person name="Huo Q."/>
            <person name="Li W."/>
            <person name="Guo W."/>
            <person name="Chen H."/>
            <person name="Zhou L."/>
            <person name="Ni X."/>
            <person name="Tian J."/>
            <person name="Zhou Y."/>
            <person name="Sheng Y."/>
            <person name="Liu T."/>
            <person name="Pan Y."/>
            <person name="Xia L."/>
            <person name="Li J."/>
            <person name="Zhao F."/>
            <person name="Cao W."/>
        </authorList>
    </citation>
    <scope>NUCLEOTIDE SEQUENCE</scope>
    <source>
        <strain evidence="1">Hyas-2018</strain>
    </source>
</reference>
<dbReference type="EMBL" id="CM023484">
    <property type="protein sequence ID" value="KAH6932490.1"/>
    <property type="molecule type" value="Genomic_DNA"/>
</dbReference>
<keyword evidence="2" id="KW-1185">Reference proteome</keyword>
<accession>A0ACB7SD00</accession>
<name>A0ACB7SD00_HYAAI</name>
<sequence>MDTLDEDTTNQQDCHSALLRGVRGAAGNGCEASPSERSRLPFENGASSSRRDAAPRRSASEGLSKRAPLPPSVAGGARGGVVCRRVAPSAARPQSPSRTAAGMRSASATGGTSNASAGLVTRSYEVWFDLEAATTSATTAVVVDGATPVHLLCTSLAATVGLVLNAYILVVLFWQRQFRTANSLLLLHLAFVDSVFCLLVLASNAVFGGLSASADVIDASGACYVQGVLWAVVPAVAVWTLCGLSCDRYAAIASPLHYSRLVNTRRTCVFLGVSWIVAAGSAVPPLVGVCPYSYGPSRCVCVAACAGTGADLQAGTAGSSPVGLGYALSYVWLALVLPASLIVASNLQGAADRANAQAPHRGRHLRGIGCRDWETAMTLASGISL</sequence>
<proteinExistence type="predicted"/>